<sequence>MRIENAYTKSLEVQESLNTSLNSAQGAQFSLVLSLMMAPVYSPDLPSLYNNLPIQHYAPNPIYPTHIPTVYDPPGLSNYINRPPAHHNIVLVEDTYARRLARDIQSGMGEALVQGNAGYFSWLRALTEEYPKLQFVTTLKPASAPAPRQVAAAYAAQARPDTETLIQEINNIRVAA</sequence>
<organism evidence="1 2">
    <name type="scientific">Marinospirillum alkaliphilum DSM 21637</name>
    <dbReference type="NCBI Taxonomy" id="1122209"/>
    <lineage>
        <taxon>Bacteria</taxon>
        <taxon>Pseudomonadati</taxon>
        <taxon>Pseudomonadota</taxon>
        <taxon>Gammaproteobacteria</taxon>
        <taxon>Oceanospirillales</taxon>
        <taxon>Oceanospirillaceae</taxon>
        <taxon>Marinospirillum</taxon>
    </lineage>
</organism>
<proteinExistence type="predicted"/>
<evidence type="ECO:0000313" key="1">
    <source>
        <dbReference type="EMBL" id="SFX75751.1"/>
    </source>
</evidence>
<dbReference type="RefSeq" id="WP_072327102.1">
    <property type="nucleotide sequence ID" value="NZ_FPJW01000012.1"/>
</dbReference>
<gene>
    <name evidence="1" type="ORF">SAMN02745752_02785</name>
</gene>
<evidence type="ECO:0000313" key="2">
    <source>
        <dbReference type="Proteomes" id="UP000182350"/>
    </source>
</evidence>
<keyword evidence="2" id="KW-1185">Reference proteome</keyword>
<dbReference type="AlphaFoldDB" id="A0A1K1ZNT0"/>
<reference evidence="1 2" key="1">
    <citation type="submission" date="2016-11" db="EMBL/GenBank/DDBJ databases">
        <authorList>
            <person name="Jaros S."/>
            <person name="Januszkiewicz K."/>
            <person name="Wedrychowicz H."/>
        </authorList>
    </citation>
    <scope>NUCLEOTIDE SEQUENCE [LARGE SCALE GENOMIC DNA]</scope>
    <source>
        <strain evidence="1 2">DSM 21637</strain>
    </source>
</reference>
<dbReference type="Proteomes" id="UP000182350">
    <property type="component" value="Unassembled WGS sequence"/>
</dbReference>
<dbReference type="EMBL" id="FPJW01000012">
    <property type="protein sequence ID" value="SFX75751.1"/>
    <property type="molecule type" value="Genomic_DNA"/>
</dbReference>
<name>A0A1K1ZNT0_9GAMM</name>
<protein>
    <submittedName>
        <fullName evidence="1">Uncharacterized protein</fullName>
    </submittedName>
</protein>
<dbReference type="OrthoDB" id="6117529at2"/>
<accession>A0A1K1ZNT0</accession>